<dbReference type="InterPro" id="IPR005135">
    <property type="entry name" value="Endo/exonuclease/phosphatase"/>
</dbReference>
<dbReference type="GO" id="GO:0003824">
    <property type="term" value="F:catalytic activity"/>
    <property type="evidence" value="ECO:0007669"/>
    <property type="project" value="InterPro"/>
</dbReference>
<dbReference type="InterPro" id="IPR047971">
    <property type="entry name" value="ExeM-like"/>
</dbReference>
<dbReference type="NCBIfam" id="NF033681">
    <property type="entry name" value="ExeM_NucH_DNase"/>
    <property type="match status" value="1"/>
</dbReference>
<sequence>MMRGLAAIAVAVLAIGKTAAQTTLSQGDIAFVEIVQSGSDENVTLVSLVDLEAGTTFAMTDKGYIAGSGFYTSEGIVTYTAASAVSAGSLIQYGYNSGAVSSAEWASTDGSLLLSGSGDSLLLFQGDASSPSFISGLIYGSAWDPTYATGSSGSSLPSDLTEGSSAVSLSSGVKNALYEGDVAGSMSDLQAALFSSDSWTQSSSAIANSPFEESFDVGGTAPAPSPVESTPSPTAGPTTIKAARVSAVGDSQGDDVLVEGIVVNDRRSSSRKGFYMQMTKEAADADTSSSGSEGIFVYCGSGCDAGNVFTEGDLIELLGTLAVYNDRPQLTQYTISSETVTVLSTARTFTVTTALGETLAAEVNVPEITLPVDDMSTAFLDMEDMLVALTHDMTITDLYPLNYGTLGISQGGPIFAETMVVSPGAEAEALEEANAKRLLRLDDGSSLSCPVPQAWPIGGESSTRAMAVIPQESLQGTAIIHFEYSYNTLIPTEAGIELIQNTWDEMVPRDADVDDDVPANDISNGLIRISSLNVENYFTELGCSSCRGADTEEEFTRQRTKIFTSAIELDAAIFGLQEVQNDDDVTLANFIEGLNTQAGVADKWSYIATGTIGSDAIKCAIIYQSALVDPVGNYSTLTYTDPVDKSRPSLAQTFALKDSDDLFTVVVQHLKSKGSECDEDSNDTDDVQYGEGNCGYTRLKHAQQLIAWLSSSNPTGEETDKYILLGDFNSNNKDRSLQEFVKDGEFISLADRDIAEPFSYVYSGKFSTLDYFMVSANLNASCGNTYEWHINSLESNMIDYQDSQYGWSYPSSCLEKPDSYFDIDTPYRGSDHDPIVATCTFTVSPSETPGETPSPASRSTIGALAGLALATVFLA</sequence>
<feature type="signal peptide" evidence="2">
    <location>
        <begin position="1"/>
        <end position="20"/>
    </location>
</feature>
<accession>A0A2R5GJ53</accession>
<reference evidence="4 5" key="1">
    <citation type="submission" date="2017-12" db="EMBL/GenBank/DDBJ databases">
        <title>Sequencing, de novo assembly and annotation of complete genome of a new Thraustochytrid species, strain FCC1311.</title>
        <authorList>
            <person name="Sedici K."/>
            <person name="Godart F."/>
            <person name="Aiese Cigliano R."/>
            <person name="Sanseverino W."/>
            <person name="Barakat M."/>
            <person name="Ortet P."/>
            <person name="Marechal E."/>
            <person name="Cagnac O."/>
            <person name="Amato A."/>
        </authorList>
    </citation>
    <scope>NUCLEOTIDE SEQUENCE [LARGE SCALE GENOMIC DNA]</scope>
</reference>
<dbReference type="Proteomes" id="UP000241890">
    <property type="component" value="Unassembled WGS sequence"/>
</dbReference>
<evidence type="ECO:0000256" key="1">
    <source>
        <dbReference type="SAM" id="MobiDB-lite"/>
    </source>
</evidence>
<feature type="compositionally biased region" description="Polar residues" evidence="1">
    <location>
        <begin position="227"/>
        <end position="237"/>
    </location>
</feature>
<dbReference type="InterPro" id="IPR036691">
    <property type="entry name" value="Endo/exonu/phosph_ase_sf"/>
</dbReference>
<keyword evidence="5" id="KW-1185">Reference proteome</keyword>
<dbReference type="EMBL" id="BEYU01000085">
    <property type="protein sequence ID" value="GBG30916.1"/>
    <property type="molecule type" value="Genomic_DNA"/>
</dbReference>
<protein>
    <recommendedName>
        <fullName evidence="3">Endonuclease/exonuclease/phosphatase domain-containing protein</fullName>
    </recommendedName>
</protein>
<dbReference type="AlphaFoldDB" id="A0A2R5GJ53"/>
<dbReference type="PANTHER" id="PTHR42834">
    <property type="entry name" value="ENDONUCLEASE/EXONUCLEASE/PHOSPHATASE FAMILY PROTEIN (AFU_ORTHOLOGUE AFUA_3G09210)"/>
    <property type="match status" value="1"/>
</dbReference>
<dbReference type="CDD" id="cd04486">
    <property type="entry name" value="YhcR_OBF_like"/>
    <property type="match status" value="1"/>
</dbReference>
<dbReference type="Pfam" id="PF03372">
    <property type="entry name" value="Exo_endo_phos"/>
    <property type="match status" value="1"/>
</dbReference>
<feature type="region of interest" description="Disordered" evidence="1">
    <location>
        <begin position="216"/>
        <end position="238"/>
    </location>
</feature>
<dbReference type="PANTHER" id="PTHR42834:SF1">
    <property type="entry name" value="ENDONUCLEASE_EXONUCLEASE_PHOSPHATASE FAMILY PROTEIN (AFU_ORTHOLOGUE AFUA_3G09210)"/>
    <property type="match status" value="1"/>
</dbReference>
<evidence type="ECO:0000256" key="2">
    <source>
        <dbReference type="SAM" id="SignalP"/>
    </source>
</evidence>
<name>A0A2R5GJ53_9STRA</name>
<organism evidence="4 5">
    <name type="scientific">Hondaea fermentalgiana</name>
    <dbReference type="NCBI Taxonomy" id="2315210"/>
    <lineage>
        <taxon>Eukaryota</taxon>
        <taxon>Sar</taxon>
        <taxon>Stramenopiles</taxon>
        <taxon>Bigyra</taxon>
        <taxon>Labyrinthulomycetes</taxon>
        <taxon>Thraustochytrida</taxon>
        <taxon>Thraustochytriidae</taxon>
        <taxon>Hondaea</taxon>
    </lineage>
</organism>
<feature type="domain" description="Endonuclease/exonuclease/phosphatase" evidence="3">
    <location>
        <begin position="567"/>
        <end position="832"/>
    </location>
</feature>
<comment type="caution">
    <text evidence="4">The sequence shown here is derived from an EMBL/GenBank/DDBJ whole genome shotgun (WGS) entry which is preliminary data.</text>
</comment>
<dbReference type="Gene3D" id="3.60.10.10">
    <property type="entry name" value="Endonuclease/exonuclease/phosphatase"/>
    <property type="match status" value="1"/>
</dbReference>
<feature type="chain" id="PRO_5015320637" description="Endonuclease/exonuclease/phosphatase domain-containing protein" evidence="2">
    <location>
        <begin position="21"/>
        <end position="875"/>
    </location>
</feature>
<evidence type="ECO:0000313" key="4">
    <source>
        <dbReference type="EMBL" id="GBG30916.1"/>
    </source>
</evidence>
<dbReference type="InParanoid" id="A0A2R5GJ53"/>
<gene>
    <name evidence="4" type="ORF">FCC1311_071372</name>
</gene>
<evidence type="ECO:0000259" key="3">
    <source>
        <dbReference type="Pfam" id="PF03372"/>
    </source>
</evidence>
<proteinExistence type="predicted"/>
<dbReference type="SUPFAM" id="SSF56219">
    <property type="entry name" value="DNase I-like"/>
    <property type="match status" value="1"/>
</dbReference>
<evidence type="ECO:0000313" key="5">
    <source>
        <dbReference type="Proteomes" id="UP000241890"/>
    </source>
</evidence>
<keyword evidence="2" id="KW-0732">Signal</keyword>
<dbReference type="OrthoDB" id="47488at2759"/>